<proteinExistence type="predicted"/>
<keyword evidence="2" id="KW-1185">Reference proteome</keyword>
<organism evidence="1 2">
    <name type="scientific">Streptomyces rishiriensis</name>
    <dbReference type="NCBI Taxonomy" id="68264"/>
    <lineage>
        <taxon>Bacteria</taxon>
        <taxon>Bacillati</taxon>
        <taxon>Actinomycetota</taxon>
        <taxon>Actinomycetes</taxon>
        <taxon>Kitasatosporales</taxon>
        <taxon>Streptomycetaceae</taxon>
        <taxon>Streptomyces</taxon>
    </lineage>
</organism>
<name>A0ABU0NUI8_STRRH</name>
<reference evidence="1 2" key="1">
    <citation type="submission" date="2023-07" db="EMBL/GenBank/DDBJ databases">
        <title>Comparative genomics of wheat-associated soil bacteria to identify genetic determinants of phenazine resistance.</title>
        <authorList>
            <person name="Mouncey N."/>
        </authorList>
    </citation>
    <scope>NUCLEOTIDE SEQUENCE [LARGE SCALE GENOMIC DNA]</scope>
    <source>
        <strain evidence="1 2">B2I6</strain>
    </source>
</reference>
<comment type="caution">
    <text evidence="1">The sequence shown here is derived from an EMBL/GenBank/DDBJ whole genome shotgun (WGS) entry which is preliminary data.</text>
</comment>
<protein>
    <submittedName>
        <fullName evidence="1">Uncharacterized protein</fullName>
    </submittedName>
</protein>
<dbReference type="EMBL" id="JAUSWV010000002">
    <property type="protein sequence ID" value="MDQ0582085.1"/>
    <property type="molecule type" value="Genomic_DNA"/>
</dbReference>
<dbReference type="Proteomes" id="UP001230654">
    <property type="component" value="Unassembled WGS sequence"/>
</dbReference>
<evidence type="ECO:0000313" key="1">
    <source>
        <dbReference type="EMBL" id="MDQ0582085.1"/>
    </source>
</evidence>
<gene>
    <name evidence="1" type="ORF">QF030_004263</name>
</gene>
<evidence type="ECO:0000313" key="2">
    <source>
        <dbReference type="Proteomes" id="UP001230654"/>
    </source>
</evidence>
<accession>A0ABU0NUI8</accession>
<sequence length="33" mass="3478">MDIVELLPVSTAGTLPALRVQPLCPQDELGATE</sequence>